<accession>A0ABV5WZQ1</accession>
<evidence type="ECO:0000313" key="2">
    <source>
        <dbReference type="Proteomes" id="UP001589707"/>
    </source>
</evidence>
<dbReference type="Proteomes" id="UP001589707">
    <property type="component" value="Unassembled WGS sequence"/>
</dbReference>
<reference evidence="1 2" key="1">
    <citation type="submission" date="2024-09" db="EMBL/GenBank/DDBJ databases">
        <authorList>
            <person name="Sun Q."/>
            <person name="Mori K."/>
        </authorList>
    </citation>
    <scope>NUCLEOTIDE SEQUENCE [LARGE SCALE GENOMIC DNA]</scope>
    <source>
        <strain evidence="1 2">JCM 11683</strain>
    </source>
</reference>
<protein>
    <submittedName>
        <fullName evidence="1">Uncharacterized protein</fullName>
    </submittedName>
</protein>
<keyword evidence="2" id="KW-1185">Reference proteome</keyword>
<organism evidence="1 2">
    <name type="scientific">Brevibacterium otitidis</name>
    <dbReference type="NCBI Taxonomy" id="53364"/>
    <lineage>
        <taxon>Bacteria</taxon>
        <taxon>Bacillati</taxon>
        <taxon>Actinomycetota</taxon>
        <taxon>Actinomycetes</taxon>
        <taxon>Micrococcales</taxon>
        <taxon>Brevibacteriaceae</taxon>
        <taxon>Brevibacterium</taxon>
    </lineage>
</organism>
<dbReference type="RefSeq" id="WP_376839009.1">
    <property type="nucleotide sequence ID" value="NZ_JBHMAU010000032.1"/>
</dbReference>
<name>A0ABV5WZQ1_9MICO</name>
<proteinExistence type="predicted"/>
<comment type="caution">
    <text evidence="1">The sequence shown here is derived from an EMBL/GenBank/DDBJ whole genome shotgun (WGS) entry which is preliminary data.</text>
</comment>
<gene>
    <name evidence="1" type="ORF">ACFFN1_04515</name>
</gene>
<dbReference type="EMBL" id="JBHMAU010000032">
    <property type="protein sequence ID" value="MFB9775676.1"/>
    <property type="molecule type" value="Genomic_DNA"/>
</dbReference>
<sequence>MFIFQWRSFETNTVKNEQGAQINPQLAEDLTERLDEFGLSLTGNAAFCSLRPYHGRAWSLAYRSHKVPFTIAYVPPTTLNDMRKVIEPPAAGGQLFFVGVHIGHRSADAFRRLGVSLLDRSGNAHIAFGPGSQIPDAAFLSTGATGAPRLR</sequence>
<evidence type="ECO:0000313" key="1">
    <source>
        <dbReference type="EMBL" id="MFB9775676.1"/>
    </source>
</evidence>